<gene>
    <name evidence="1" type="ORF">CRDco_1470</name>
</gene>
<proteinExistence type="predicted"/>
<reference evidence="1 2" key="1">
    <citation type="journal article" date="2020" name="Genome Biol. Evol.">
        <title>Comparative Genomics Underlines Multiple Roles of Profftella, an Obligate Symbiont of Psyllids: Providing Toxins, Vitamins, and Carotenoids.</title>
        <authorList>
            <person name="Nakabachi A."/>
            <person name="Piel J."/>
            <person name="Malenovsky I."/>
            <person name="Hirose Y."/>
        </authorList>
    </citation>
    <scope>NUCLEOTIDE SEQUENCE [LARGE SCALE GENOMIC DNA]</scope>
    <source>
        <strain evidence="1 2">Dco</strain>
    </source>
</reference>
<name>A0A7R6VYF3_CARRU</name>
<protein>
    <recommendedName>
        <fullName evidence="3">Ribosomal protein L21</fullName>
    </recommendedName>
</protein>
<evidence type="ECO:0008006" key="3">
    <source>
        <dbReference type="Google" id="ProtNLM"/>
    </source>
</evidence>
<evidence type="ECO:0000313" key="2">
    <source>
        <dbReference type="Proteomes" id="UP000595596"/>
    </source>
</evidence>
<accession>A0A7R6VYF3</accession>
<dbReference type="KEGG" id="crr:CRDco_1470"/>
<dbReference type="InterPro" id="IPR036164">
    <property type="entry name" value="bL21-like_sf"/>
</dbReference>
<dbReference type="AlphaFoldDB" id="A0A7R6VYF3"/>
<organism evidence="1 2">
    <name type="scientific">Candidatus Carsonella ruddii</name>
    <name type="common">Diaphorina cf. continua</name>
    <dbReference type="NCBI Taxonomy" id="2661587"/>
    <lineage>
        <taxon>Bacteria</taxon>
        <taxon>Pseudomonadati</taxon>
        <taxon>Pseudomonadota</taxon>
        <taxon>Gammaproteobacteria</taxon>
        <taxon>Oceanospirillales</taxon>
        <taxon>Halomonadaceae</taxon>
        <taxon>Zymobacter group</taxon>
        <taxon>Candidatus Carsonella</taxon>
    </lineage>
</organism>
<dbReference type="Proteomes" id="UP000595596">
    <property type="component" value="Chromosome"/>
</dbReference>
<evidence type="ECO:0000313" key="1">
    <source>
        <dbReference type="EMBL" id="BCG49372.1"/>
    </source>
</evidence>
<dbReference type="RefSeq" id="WP_201329463.1">
    <property type="nucleotide sequence ID" value="NZ_AP023214.1"/>
</dbReference>
<dbReference type="EMBL" id="AP023214">
    <property type="protein sequence ID" value="BCG49372.1"/>
    <property type="molecule type" value="Genomic_DNA"/>
</dbReference>
<sequence length="102" mass="12315">MINNISSFYIGNKIYFFKENNYIVSDYINKQVGTKLVFHNIDFIYNENFYIDKNLNSKIFIIVVKHFFIKSISLKKKRRKTVLKNNICYKKKSLLFCQKIII</sequence>
<keyword evidence="2" id="KW-1185">Reference proteome</keyword>
<dbReference type="SUPFAM" id="SSF141091">
    <property type="entry name" value="L21p-like"/>
    <property type="match status" value="1"/>
</dbReference>